<dbReference type="Proteomes" id="UP000053257">
    <property type="component" value="Unassembled WGS sequence"/>
</dbReference>
<dbReference type="Pfam" id="PF04048">
    <property type="entry name" value="Sec8_N"/>
    <property type="match status" value="1"/>
</dbReference>
<evidence type="ECO:0000256" key="3">
    <source>
        <dbReference type="ARBA" id="ARBA00022927"/>
    </source>
</evidence>
<gene>
    <name evidence="8" type="ORF">PHLGIDRAFT_124482</name>
</gene>
<feature type="region of interest" description="Disordered" evidence="5">
    <location>
        <begin position="163"/>
        <end position="199"/>
    </location>
</feature>
<dbReference type="STRING" id="745531.A0A0C3SDQ9"/>
<feature type="compositionally biased region" description="Low complexity" evidence="5">
    <location>
        <begin position="440"/>
        <end position="452"/>
    </location>
</feature>
<feature type="compositionally biased region" description="Pro residues" evidence="5">
    <location>
        <begin position="53"/>
        <end position="62"/>
    </location>
</feature>
<dbReference type="Pfam" id="PF20652">
    <property type="entry name" value="Sec8_C"/>
    <property type="match status" value="1"/>
</dbReference>
<dbReference type="GO" id="GO:0090522">
    <property type="term" value="P:vesicle tethering involved in exocytosis"/>
    <property type="evidence" value="ECO:0007669"/>
    <property type="project" value="UniProtKB-UniRule"/>
</dbReference>
<reference evidence="8 9" key="1">
    <citation type="journal article" date="2014" name="PLoS Genet.">
        <title>Analysis of the Phlebiopsis gigantea genome, transcriptome and secretome provides insight into its pioneer colonization strategies of wood.</title>
        <authorList>
            <person name="Hori C."/>
            <person name="Ishida T."/>
            <person name="Igarashi K."/>
            <person name="Samejima M."/>
            <person name="Suzuki H."/>
            <person name="Master E."/>
            <person name="Ferreira P."/>
            <person name="Ruiz-Duenas F.J."/>
            <person name="Held B."/>
            <person name="Canessa P."/>
            <person name="Larrondo L.F."/>
            <person name="Schmoll M."/>
            <person name="Druzhinina I.S."/>
            <person name="Kubicek C.P."/>
            <person name="Gaskell J.A."/>
            <person name="Kersten P."/>
            <person name="St John F."/>
            <person name="Glasner J."/>
            <person name="Sabat G."/>
            <person name="Splinter BonDurant S."/>
            <person name="Syed K."/>
            <person name="Yadav J."/>
            <person name="Mgbeahuruike A.C."/>
            <person name="Kovalchuk A."/>
            <person name="Asiegbu F.O."/>
            <person name="Lackner G."/>
            <person name="Hoffmeister D."/>
            <person name="Rencoret J."/>
            <person name="Gutierrez A."/>
            <person name="Sun H."/>
            <person name="Lindquist E."/>
            <person name="Barry K."/>
            <person name="Riley R."/>
            <person name="Grigoriev I.V."/>
            <person name="Henrissat B."/>
            <person name="Kues U."/>
            <person name="Berka R.M."/>
            <person name="Martinez A.T."/>
            <person name="Covert S.F."/>
            <person name="Blanchette R.A."/>
            <person name="Cullen D."/>
        </authorList>
    </citation>
    <scope>NUCLEOTIDE SEQUENCE [LARGE SCALE GENOMIC DNA]</scope>
    <source>
        <strain evidence="8 9">11061_1 CR5-6</strain>
    </source>
</reference>
<feature type="domain" description="Exocyst complex component Sec8 middle helical bundle" evidence="7">
    <location>
        <begin position="524"/>
        <end position="829"/>
    </location>
</feature>
<evidence type="ECO:0000259" key="7">
    <source>
        <dbReference type="Pfam" id="PF20652"/>
    </source>
</evidence>
<feature type="compositionally biased region" description="Low complexity" evidence="5">
    <location>
        <begin position="114"/>
        <end position="124"/>
    </location>
</feature>
<dbReference type="InterPro" id="IPR048630">
    <property type="entry name" value="Sec8_M"/>
</dbReference>
<dbReference type="GO" id="GO:0000145">
    <property type="term" value="C:exocyst"/>
    <property type="evidence" value="ECO:0007669"/>
    <property type="project" value="UniProtKB-UniRule"/>
</dbReference>
<feature type="compositionally biased region" description="Basic and acidic residues" evidence="5">
    <location>
        <begin position="170"/>
        <end position="184"/>
    </location>
</feature>
<organism evidence="8 9">
    <name type="scientific">Phlebiopsis gigantea (strain 11061_1 CR5-6)</name>
    <name type="common">White-rot fungus</name>
    <name type="synonym">Peniophora gigantea</name>
    <dbReference type="NCBI Taxonomy" id="745531"/>
    <lineage>
        <taxon>Eukaryota</taxon>
        <taxon>Fungi</taxon>
        <taxon>Dikarya</taxon>
        <taxon>Basidiomycota</taxon>
        <taxon>Agaricomycotina</taxon>
        <taxon>Agaricomycetes</taxon>
        <taxon>Polyporales</taxon>
        <taxon>Phanerochaetaceae</taxon>
        <taxon>Phlebiopsis</taxon>
    </lineage>
</organism>
<keyword evidence="1 4" id="KW-0813">Transport</keyword>
<dbReference type="PANTHER" id="PTHR14146">
    <property type="entry name" value="EXOCYST COMPLEX COMPONENT 4"/>
    <property type="match status" value="1"/>
</dbReference>
<dbReference type="InterPro" id="IPR039682">
    <property type="entry name" value="Sec8/EXOC4"/>
</dbReference>
<feature type="region of interest" description="Disordered" evidence="5">
    <location>
        <begin position="426"/>
        <end position="452"/>
    </location>
</feature>
<evidence type="ECO:0000256" key="5">
    <source>
        <dbReference type="SAM" id="MobiDB-lite"/>
    </source>
</evidence>
<evidence type="ECO:0000313" key="8">
    <source>
        <dbReference type="EMBL" id="KIP12067.1"/>
    </source>
</evidence>
<comment type="similarity">
    <text evidence="4">Belongs to the SEC8 family.</text>
</comment>
<dbReference type="InterPro" id="IPR007191">
    <property type="entry name" value="Sec8_exocyst_N"/>
</dbReference>
<dbReference type="PANTHER" id="PTHR14146:SF0">
    <property type="entry name" value="EXOCYST COMPLEX COMPONENT 4"/>
    <property type="match status" value="1"/>
</dbReference>
<dbReference type="GO" id="GO:0006904">
    <property type="term" value="P:vesicle docking involved in exocytosis"/>
    <property type="evidence" value="ECO:0007669"/>
    <property type="project" value="InterPro"/>
</dbReference>
<evidence type="ECO:0000259" key="6">
    <source>
        <dbReference type="Pfam" id="PF04048"/>
    </source>
</evidence>
<feature type="compositionally biased region" description="Basic and acidic residues" evidence="5">
    <location>
        <begin position="76"/>
        <end position="95"/>
    </location>
</feature>
<evidence type="ECO:0000313" key="9">
    <source>
        <dbReference type="Proteomes" id="UP000053257"/>
    </source>
</evidence>
<dbReference type="GO" id="GO:0006612">
    <property type="term" value="P:protein targeting to membrane"/>
    <property type="evidence" value="ECO:0007669"/>
    <property type="project" value="UniProtKB-UniRule"/>
</dbReference>
<comment type="function">
    <text evidence="4">Component of the exocyst complex involved in the docking of exocytic vesicles with fusion sites on the plasma membrane.</text>
</comment>
<dbReference type="OrthoDB" id="272977at2759"/>
<dbReference type="GO" id="GO:0006893">
    <property type="term" value="P:Golgi to plasma membrane transport"/>
    <property type="evidence" value="ECO:0007669"/>
    <property type="project" value="TreeGrafter"/>
</dbReference>
<evidence type="ECO:0000256" key="2">
    <source>
        <dbReference type="ARBA" id="ARBA00022483"/>
    </source>
</evidence>
<feature type="compositionally biased region" description="Basic residues" evidence="5">
    <location>
        <begin position="185"/>
        <end position="199"/>
    </location>
</feature>
<feature type="region of interest" description="Disordered" evidence="5">
    <location>
        <begin position="1"/>
        <end position="144"/>
    </location>
</feature>
<keyword evidence="9" id="KW-1185">Reference proteome</keyword>
<dbReference type="GO" id="GO:0015031">
    <property type="term" value="P:protein transport"/>
    <property type="evidence" value="ECO:0007669"/>
    <property type="project" value="UniProtKB-KW"/>
</dbReference>
<evidence type="ECO:0000256" key="1">
    <source>
        <dbReference type="ARBA" id="ARBA00022448"/>
    </source>
</evidence>
<keyword evidence="2 4" id="KW-0268">Exocytosis</keyword>
<evidence type="ECO:0000256" key="4">
    <source>
        <dbReference type="RuleBase" id="RU367079"/>
    </source>
</evidence>
<feature type="domain" description="Exocyst complex component Sec8 N-terminal" evidence="6">
    <location>
        <begin position="206"/>
        <end position="343"/>
    </location>
</feature>
<dbReference type="EMBL" id="KN840442">
    <property type="protein sequence ID" value="KIP12067.1"/>
    <property type="molecule type" value="Genomic_DNA"/>
</dbReference>
<keyword evidence="3 4" id="KW-0653">Protein transport</keyword>
<feature type="compositionally biased region" description="Low complexity" evidence="5">
    <location>
        <begin position="28"/>
        <end position="52"/>
    </location>
</feature>
<feature type="compositionally biased region" description="Polar residues" evidence="5">
    <location>
        <begin position="125"/>
        <end position="142"/>
    </location>
</feature>
<sequence>MSRAPPFPIARRPQTPNSNYYDDVPSSPNTTRPLNINRTPTRPTTPSSRNAPLPGPSSPPSGIPTRPNRSGLRARQVSEHSTSDRQSMDSSRYYRDSVATTRSDASGPPPRPPRANASAAPSNGHVQTNGLLSPISPASEQELSPGEAVALAAFQSAIARRRGMTDDDAEYQREKEREAAIQRDRQRRMKEKAYGRKATKPRAGDIDAILDEIKDEWESVTSLDFNPVDLALQLLDDSSRGKDMTSFRQTKVMLSKALKGSVDKHYQAFAASLPHHASLLNHLSGIQSQISEARSALQEAKDGLGNKRGDLVQLWTRNQTLEEMLRILDQIEHLRSVPDALESLISEKRLLQAAILLVRSLKLIHKQDMLDIGALADLRSYLNTQETALREILVDELHSHLYLKSFWCESRWAVYEPNQQTFQKVEFEDEGAPSDPLKASVPSTPISPTSRSTRLSRYLDDLNLRINESPVDFSEQNIRENGTPLLQSTTSVPLGLSSAPSRSSLSGISLGMSYSQNPAQSNRNPEADSFTYMETLLEALAVLGKLGLALDIVAQKLPQEVYTLVDANIDEVAERAEYGRRTSMLGPSANAGVGRPSDVYFQSGSGVSVTSTYLGMRPGTHGHLLPASSLRLAVLEMSTKSGDQEIMKDLFWTLYSKLDAVAQGLRVIYEVSNRIGSRRDFKDTSGTKPGSLFPLAEIWSPIQAEVRTLLNDYITDEEQGVVSGRNPVSSINEVLREGKVYRDRSKPVFRFADTDMKLATKVLKSHEDELTRVLRDTVPGLVQGSADSAVQATLSAVGTDDRLLGTGYHHRLLVHPDAFHVSVLFQPTLAFMERIMEIIPDGKEVIRTSSGVLDEFVLKVYLPQLEDKVSELFHQAVTSSDAFQPDIASTNLSSKLLMKASVQLMALINSLCSMLRTTPFHRESYSRLILTVIVQFYQRCSDKFQDLVSIKNNEDIEGPPRLALAAQWTQRSELTPCLTELCNVIEDAAAAIKRANLCRQETHLEGSLLGERTVGQDELVRSTRSLSTLTTLYHSVTWFSSELNSLKSAPEASLSPTTPLKLEPFSAVTPYTPYAPALAAQPLEQLQLPLSMAMAMRFQALQKTYEQLSESILHTVRVDIRCRVWHHLDLALRHGNYFIDQEASEPDPHVVDLNADLVKCDDYASNKLPARERRFVFDGLSQLMEHLLISNARFIRAINDNGVKKMFRNILALQQNIKIIAEGMSIEFDRVKRYYSLFSKSPSELIDTIRGKQEFSFDEYKTVLDLLCGVDPTQGEKAAALATDRNYSMYVIELHGMELENSADGV</sequence>
<accession>A0A0C3SDQ9</accession>
<proteinExistence type="inferred from homology"/>
<protein>
    <recommendedName>
        <fullName evidence="4">Exocyst complex component Sec8</fullName>
    </recommendedName>
</protein>
<name>A0A0C3SDQ9_PHLG1</name>
<dbReference type="HOGENOM" id="CLU_004025_1_0_1"/>